<dbReference type="PRINTS" id="PR00067">
    <property type="entry name" value="CATALASE"/>
</dbReference>
<evidence type="ECO:0000256" key="5">
    <source>
        <dbReference type="ARBA" id="ARBA00023002"/>
    </source>
</evidence>
<reference evidence="12 13" key="1">
    <citation type="submission" date="2018-11" db="EMBL/GenBank/DDBJ databases">
        <title>Aerococcus sp. SJQ22, whole genome shotgun sequence.</title>
        <authorList>
            <person name="Sun L."/>
            <person name="Gao X."/>
            <person name="Chen W."/>
            <person name="Huang K."/>
        </authorList>
    </citation>
    <scope>NUCLEOTIDE SEQUENCE [LARGE SCALE GENOMIC DNA]</scope>
    <source>
        <strain evidence="12 13">SJQ22</strain>
    </source>
</reference>
<evidence type="ECO:0000256" key="10">
    <source>
        <dbReference type="SAM" id="MobiDB-lite"/>
    </source>
</evidence>
<evidence type="ECO:0000256" key="4">
    <source>
        <dbReference type="ARBA" id="ARBA00022723"/>
    </source>
</evidence>
<keyword evidence="2 12" id="KW-0575">Peroxidase</keyword>
<feature type="region of interest" description="Disordered" evidence="10">
    <location>
        <begin position="395"/>
        <end position="429"/>
    </location>
</feature>
<evidence type="ECO:0000313" key="12">
    <source>
        <dbReference type="EMBL" id="RPA59849.1"/>
    </source>
</evidence>
<dbReference type="PANTHER" id="PTHR11465:SF61">
    <property type="entry name" value="CATALASE"/>
    <property type="match status" value="1"/>
</dbReference>
<dbReference type="Pfam" id="PF00199">
    <property type="entry name" value="Catalase"/>
    <property type="match status" value="1"/>
</dbReference>
<dbReference type="SMART" id="SM01060">
    <property type="entry name" value="Catalase"/>
    <property type="match status" value="1"/>
</dbReference>
<dbReference type="PROSITE" id="PS51402">
    <property type="entry name" value="CATALASE_3"/>
    <property type="match status" value="1"/>
</dbReference>
<gene>
    <name evidence="12" type="ORF">EF384_06395</name>
</gene>
<evidence type="ECO:0000256" key="6">
    <source>
        <dbReference type="ARBA" id="ARBA00023004"/>
    </source>
</evidence>
<evidence type="ECO:0000256" key="1">
    <source>
        <dbReference type="ARBA" id="ARBA00005329"/>
    </source>
</evidence>
<name>A0A3N4GAQ2_9LACT</name>
<dbReference type="SUPFAM" id="SSF56634">
    <property type="entry name" value="Heme-dependent catalase-like"/>
    <property type="match status" value="1"/>
</dbReference>
<dbReference type="Proteomes" id="UP000273977">
    <property type="component" value="Unassembled WGS sequence"/>
</dbReference>
<dbReference type="PROSITE" id="PS00438">
    <property type="entry name" value="CATALASE_2"/>
    <property type="match status" value="1"/>
</dbReference>
<feature type="region of interest" description="Disordered" evidence="10">
    <location>
        <begin position="515"/>
        <end position="569"/>
    </location>
</feature>
<keyword evidence="3 9" id="KW-0349">Heme</keyword>
<evidence type="ECO:0000256" key="2">
    <source>
        <dbReference type="ARBA" id="ARBA00022559"/>
    </source>
</evidence>
<keyword evidence="7" id="KW-0376">Hydrogen peroxide</keyword>
<dbReference type="EC" id="1.11.1.6" evidence="12"/>
<evidence type="ECO:0000259" key="11">
    <source>
        <dbReference type="SMART" id="SM01060"/>
    </source>
</evidence>
<evidence type="ECO:0000256" key="3">
    <source>
        <dbReference type="ARBA" id="ARBA00022617"/>
    </source>
</evidence>
<feature type="compositionally biased region" description="Basic and acidic residues" evidence="10">
    <location>
        <begin position="515"/>
        <end position="527"/>
    </location>
</feature>
<dbReference type="OrthoDB" id="9760293at2"/>
<dbReference type="Pfam" id="PF06628">
    <property type="entry name" value="Catalase-rel"/>
    <property type="match status" value="1"/>
</dbReference>
<proteinExistence type="inferred from homology"/>
<dbReference type="InterPro" id="IPR024708">
    <property type="entry name" value="Catalase_AS"/>
</dbReference>
<accession>A0A3N4GAQ2</accession>
<comment type="caution">
    <text evidence="12">The sequence shown here is derived from an EMBL/GenBank/DDBJ whole genome shotgun (WGS) entry which is preliminary data.</text>
</comment>
<feature type="domain" description="Catalase core" evidence="11">
    <location>
        <begin position="29"/>
        <end position="414"/>
    </location>
</feature>
<sequence>MKNPMDKNQLGPEQESRNQQTSGHNGQMHTHAGIPVTDDLDTKTAGKRGPSLLEDVWLQEKLGHFSRENIPERIMHAKGSGAFGTFTVTHDITKYTKAKIFSEVGKETEMFARFSSVAGEKGAGDAERDIRGFALKFYTEEGNWDLVGNNTPVFFIRDAKRFPDLNHAIKRDPRSNLRSPNTNWDFWTSLPEALFQVTKVMSDRGIPSSYRYMHGSSSHAYSFINEDNERIWVKFYFRSQQGILNLTDQEAAAVVANDRESHQRDLFNAIEQGQYPRWTMYVQLMTEEEARNLDYNPFDLTKVWYKDQFPLQEVGYFELNKNPENYHMDVEQAAFEPSNMVPGVGPSPDRMLQARLFSYQDAARYRLGTNYFQIPVNYPRGVKDFNPYHRRGLGRMMHEGGEQNTSPNSYGAWKDNPQNHDPKQDAGEPGYYDYREDDNDYFTQPGEFFRRMTPEQQLVLFENTARNMGDSTWQIKYRHINHCYQADPAYGEGVAKALGIDINDVDLTPMTHDSREQNEIDNARGYEDLNVPSTPADPESAKDLPAEGRDTNYDDPKSVIEPMNDPYFL</sequence>
<feature type="region of interest" description="Disordered" evidence="10">
    <location>
        <begin position="1"/>
        <end position="45"/>
    </location>
</feature>
<feature type="active site" evidence="8">
    <location>
        <position position="76"/>
    </location>
</feature>
<dbReference type="InterPro" id="IPR010582">
    <property type="entry name" value="Catalase_immune_responsive"/>
</dbReference>
<evidence type="ECO:0000256" key="9">
    <source>
        <dbReference type="PIRSR" id="PIRSR038928-2"/>
    </source>
</evidence>
<dbReference type="AlphaFoldDB" id="A0A3N4GAQ2"/>
<dbReference type="InterPro" id="IPR018028">
    <property type="entry name" value="Catalase"/>
</dbReference>
<keyword evidence="13" id="KW-1185">Reference proteome</keyword>
<keyword evidence="6 9" id="KW-0408">Iron</keyword>
<keyword evidence="5 12" id="KW-0560">Oxidoreductase</keyword>
<dbReference type="FunFam" id="2.40.180.10:FF:000001">
    <property type="entry name" value="Catalase"/>
    <property type="match status" value="1"/>
</dbReference>
<dbReference type="EMBL" id="RKMG01000018">
    <property type="protein sequence ID" value="RPA59849.1"/>
    <property type="molecule type" value="Genomic_DNA"/>
</dbReference>
<dbReference type="Gene3D" id="2.40.180.10">
    <property type="entry name" value="Catalase core domain"/>
    <property type="match status" value="1"/>
</dbReference>
<dbReference type="GO" id="GO:0042744">
    <property type="term" value="P:hydrogen peroxide catabolic process"/>
    <property type="evidence" value="ECO:0007669"/>
    <property type="project" value="UniProtKB-KW"/>
</dbReference>
<dbReference type="PIRSF" id="PIRSF038928">
    <property type="entry name" value="Catalase_clade1-3"/>
    <property type="match status" value="1"/>
</dbReference>
<dbReference type="InterPro" id="IPR020835">
    <property type="entry name" value="Catalase_sf"/>
</dbReference>
<dbReference type="GO" id="GO:0042542">
    <property type="term" value="P:response to hydrogen peroxide"/>
    <property type="evidence" value="ECO:0007669"/>
    <property type="project" value="TreeGrafter"/>
</dbReference>
<feature type="binding site" description="axial binding residue" evidence="9">
    <location>
        <position position="359"/>
    </location>
    <ligand>
        <name>heme</name>
        <dbReference type="ChEBI" id="CHEBI:30413"/>
    </ligand>
    <ligandPart>
        <name>Fe</name>
        <dbReference type="ChEBI" id="CHEBI:18248"/>
    </ligandPart>
</feature>
<protein>
    <submittedName>
        <fullName evidence="12">Catalase</fullName>
        <ecNumber evidence="12">1.11.1.6</ecNumber>
    </submittedName>
</protein>
<feature type="compositionally biased region" description="Basic and acidic residues" evidence="10">
    <location>
        <begin position="539"/>
        <end position="558"/>
    </location>
</feature>
<organism evidence="12 13">
    <name type="scientific">Aerococcus agrisoli</name>
    <dbReference type="NCBI Taxonomy" id="2487350"/>
    <lineage>
        <taxon>Bacteria</taxon>
        <taxon>Bacillati</taxon>
        <taxon>Bacillota</taxon>
        <taxon>Bacilli</taxon>
        <taxon>Lactobacillales</taxon>
        <taxon>Aerococcaceae</taxon>
        <taxon>Aerococcus</taxon>
    </lineage>
</organism>
<dbReference type="PANTHER" id="PTHR11465">
    <property type="entry name" value="CATALASE"/>
    <property type="match status" value="1"/>
</dbReference>
<dbReference type="InterPro" id="IPR011614">
    <property type="entry name" value="Catalase_core"/>
</dbReference>
<comment type="similarity">
    <text evidence="1">Belongs to the catalase family.</text>
</comment>
<keyword evidence="4 9" id="KW-0479">Metal-binding</keyword>
<feature type="compositionally biased region" description="Polar residues" evidence="10">
    <location>
        <begin position="17"/>
        <end position="28"/>
    </location>
</feature>
<dbReference type="GO" id="GO:0004096">
    <property type="term" value="F:catalase activity"/>
    <property type="evidence" value="ECO:0007669"/>
    <property type="project" value="UniProtKB-EC"/>
</dbReference>
<dbReference type="GO" id="GO:0020037">
    <property type="term" value="F:heme binding"/>
    <property type="evidence" value="ECO:0007669"/>
    <property type="project" value="InterPro"/>
</dbReference>
<dbReference type="InterPro" id="IPR024711">
    <property type="entry name" value="Catalase_clade1/3"/>
</dbReference>
<comment type="cofactor">
    <cofactor evidence="9">
        <name>heme</name>
        <dbReference type="ChEBI" id="CHEBI:30413"/>
    </cofactor>
</comment>
<feature type="active site" evidence="8">
    <location>
        <position position="149"/>
    </location>
</feature>
<dbReference type="GO" id="GO:0046872">
    <property type="term" value="F:metal ion binding"/>
    <property type="evidence" value="ECO:0007669"/>
    <property type="project" value="UniProtKB-KW"/>
</dbReference>
<evidence type="ECO:0000256" key="7">
    <source>
        <dbReference type="ARBA" id="ARBA00023324"/>
    </source>
</evidence>
<feature type="compositionally biased region" description="Basic and acidic residues" evidence="10">
    <location>
        <begin position="417"/>
        <end position="426"/>
    </location>
</feature>
<evidence type="ECO:0000313" key="13">
    <source>
        <dbReference type="Proteomes" id="UP000273977"/>
    </source>
</evidence>
<dbReference type="GO" id="GO:0005737">
    <property type="term" value="C:cytoplasm"/>
    <property type="evidence" value="ECO:0007669"/>
    <property type="project" value="TreeGrafter"/>
</dbReference>
<evidence type="ECO:0000256" key="8">
    <source>
        <dbReference type="PIRSR" id="PIRSR038928-1"/>
    </source>
</evidence>